<evidence type="ECO:0000256" key="5">
    <source>
        <dbReference type="ARBA" id="ARBA00022691"/>
    </source>
</evidence>
<protein>
    <recommendedName>
        <fullName evidence="11">tRNA-t(6)A37 methylthiotransferase</fullName>
        <ecNumber evidence="11">2.8.4.5</ecNumber>
    </recommendedName>
</protein>
<evidence type="ECO:0000256" key="2">
    <source>
        <dbReference type="ARBA" id="ARBA00008616"/>
    </source>
</evidence>
<dbReference type="GeneID" id="74568313"/>
<comment type="cofactor">
    <cofactor evidence="11">
        <name>[4Fe-4S] cluster</name>
        <dbReference type="ChEBI" id="CHEBI:49883"/>
    </cofactor>
    <text evidence="11">Binds 1 or 2 [4Fe-4S] cluster. One cluster is coordinated with 3 cysteines and an exchangeable S-adenosyl-L-methionine.</text>
</comment>
<comment type="similarity">
    <text evidence="2 11">Belongs to the methylthiotransferase family. CDKAL1 subfamily.</text>
</comment>
<reference evidence="16" key="1">
    <citation type="journal article" date="2022" name="Int. J. Syst. Evol. Microbiol.">
        <title>Nanobdella aerobiophila gen. nov., sp. nov., a thermoacidophilic, obligate ectosymbiotic archaeon, and proposal of Nanobdellaceae fam. nov., Nanobdellales ord. nov. and Nanobdellia class. nov.</title>
        <authorList>
            <person name="Kato S."/>
            <person name="Ogasawara A."/>
            <person name="Itoh T."/>
            <person name="Sakai H.D."/>
            <person name="Shimizu M."/>
            <person name="Yuki M."/>
            <person name="Kaneko M."/>
            <person name="Takashina T."/>
            <person name="Ohkuma M."/>
        </authorList>
    </citation>
    <scope>NUCLEOTIDE SEQUENCE [LARGE SCALE GENOMIC DNA]</scope>
    <source>
        <strain evidence="16">MJ1</strain>
    </source>
</reference>
<dbReference type="InterPro" id="IPR006466">
    <property type="entry name" value="MiaB-like_arc_euk"/>
</dbReference>
<comment type="catalytic activity">
    <reaction evidence="10 11">
        <text>N(6)-L-threonylcarbamoyladenosine(37) in tRNA + (sulfur carrier)-SH + AH2 + 2 S-adenosyl-L-methionine = 2-methylsulfanyl-N(6)-L-threonylcarbamoyladenosine(37) in tRNA + (sulfur carrier)-H + 5'-deoxyadenosine + L-methionine + A + S-adenosyl-L-homocysteine + 2 H(+)</text>
        <dbReference type="Rhea" id="RHEA:37075"/>
        <dbReference type="Rhea" id="RHEA-COMP:10163"/>
        <dbReference type="Rhea" id="RHEA-COMP:11092"/>
        <dbReference type="Rhea" id="RHEA-COMP:14737"/>
        <dbReference type="Rhea" id="RHEA-COMP:14739"/>
        <dbReference type="ChEBI" id="CHEBI:13193"/>
        <dbReference type="ChEBI" id="CHEBI:15378"/>
        <dbReference type="ChEBI" id="CHEBI:17319"/>
        <dbReference type="ChEBI" id="CHEBI:17499"/>
        <dbReference type="ChEBI" id="CHEBI:29917"/>
        <dbReference type="ChEBI" id="CHEBI:57844"/>
        <dbReference type="ChEBI" id="CHEBI:57856"/>
        <dbReference type="ChEBI" id="CHEBI:59789"/>
        <dbReference type="ChEBI" id="CHEBI:64428"/>
        <dbReference type="ChEBI" id="CHEBI:74418"/>
        <dbReference type="ChEBI" id="CHEBI:74420"/>
        <dbReference type="EC" id="2.8.4.5"/>
    </reaction>
</comment>
<evidence type="ECO:0000256" key="11">
    <source>
        <dbReference type="RuleBase" id="RU368081"/>
    </source>
</evidence>
<dbReference type="PROSITE" id="PS50926">
    <property type="entry name" value="TRAM"/>
    <property type="match status" value="1"/>
</dbReference>
<evidence type="ECO:0000256" key="10">
    <source>
        <dbReference type="ARBA" id="ARBA00051661"/>
    </source>
</evidence>
<dbReference type="NCBIfam" id="TIGR01578">
    <property type="entry name" value="MiaB-like-B"/>
    <property type="match status" value="1"/>
</dbReference>
<evidence type="ECO:0000256" key="9">
    <source>
        <dbReference type="ARBA" id="ARBA00023014"/>
    </source>
</evidence>
<dbReference type="EMBL" id="AP019769">
    <property type="protein sequence ID" value="BBL45529.1"/>
    <property type="molecule type" value="Genomic_DNA"/>
</dbReference>
<keyword evidence="4 11" id="KW-0808">Transferase</keyword>
<proteinExistence type="inferred from homology"/>
<comment type="function">
    <text evidence="1 11">Catalyzes the methylthiolation of N6-threonylcarbamoyladenosine (t(6)A), leading to the formation of 2-methylthio-N6-threonylcarbamoyladenosine (ms(2)t(6)A) at position 37 in tRNAs that read codons beginning with adenine.</text>
</comment>
<dbReference type="GO" id="GO:0051539">
    <property type="term" value="F:4 iron, 4 sulfur cluster binding"/>
    <property type="evidence" value="ECO:0007669"/>
    <property type="project" value="UniProtKB-UniRule"/>
</dbReference>
<dbReference type="RefSeq" id="WP_258393555.1">
    <property type="nucleotide sequence ID" value="NZ_AP019769.1"/>
</dbReference>
<evidence type="ECO:0000313" key="15">
    <source>
        <dbReference type="EMBL" id="BBL45529.1"/>
    </source>
</evidence>
<accession>A0A915SZX7</accession>
<dbReference type="InterPro" id="IPR007197">
    <property type="entry name" value="rSAM"/>
</dbReference>
<dbReference type="InterPro" id="IPR058240">
    <property type="entry name" value="rSAM_sf"/>
</dbReference>
<dbReference type="PANTHER" id="PTHR11918:SF45">
    <property type="entry name" value="THREONYLCARBAMOYLADENOSINE TRNA METHYLTHIOTRANSFERASE"/>
    <property type="match status" value="1"/>
</dbReference>
<dbReference type="FunFam" id="3.80.30.20:FF:000002">
    <property type="entry name" value="threonylcarbamoyladenosine tRNA methylthiotransferase isoform X2"/>
    <property type="match status" value="1"/>
</dbReference>
<sequence>MRFSLINLGCTMNKAEGEIMKNILIKEGYEYTENPDSAEVLLLNTCTVKSPTENHVLRLINKYKDKKLLLAGCLVQHQPELFKEYPLIGLDHIEEVDKVLQDYLNNKIDQLLDRKNNKKILISTDNYPIRTIILQEGCLWNCLYCATKLARGNARSYPPEYIYNELREAKLKGLKIIYFTGTDLATYGHDLNIDLADLLLNIDIKGNFFIRVGMANPGILNKFFDKLLKAYENESIFKFFHLPVQSGSDRVLRTMGRGYNIKQYHELINKIRKKFYEATISTDIIVGYPTETEEDFNKTLELVEDVKFDIINISKFWPRNKTLAGKLYKTLPGNIVKDRSKKLKELFNKVAYERNKIWLNWEGYCIIESKGKNDTWIGRNYAYKQILIKSNKNLLGKIVKVKINNITSIDLRGELIDIKEENLLEKTLY</sequence>
<evidence type="ECO:0000259" key="14">
    <source>
        <dbReference type="PROSITE" id="PS51918"/>
    </source>
</evidence>
<name>A0A915SZX7_9ARCH</name>
<evidence type="ECO:0000259" key="13">
    <source>
        <dbReference type="PROSITE" id="PS51449"/>
    </source>
</evidence>
<feature type="domain" description="MTTase N-terminal" evidence="13">
    <location>
        <begin position="1"/>
        <end position="105"/>
    </location>
</feature>
<dbReference type="Gene3D" id="3.80.30.20">
    <property type="entry name" value="tm_1862 like domain"/>
    <property type="match status" value="1"/>
</dbReference>
<dbReference type="Pfam" id="PF01938">
    <property type="entry name" value="TRAM"/>
    <property type="match status" value="1"/>
</dbReference>
<keyword evidence="8 11" id="KW-0408">Iron</keyword>
<evidence type="ECO:0000256" key="4">
    <source>
        <dbReference type="ARBA" id="ARBA00022679"/>
    </source>
</evidence>
<dbReference type="EC" id="2.8.4.5" evidence="11"/>
<dbReference type="KEGG" id="naer:MJ1_0365"/>
<dbReference type="Gene3D" id="3.40.50.12160">
    <property type="entry name" value="Methylthiotransferase, N-terminal domain"/>
    <property type="match status" value="1"/>
</dbReference>
<evidence type="ECO:0000256" key="1">
    <source>
        <dbReference type="ARBA" id="ARBA00002399"/>
    </source>
</evidence>
<dbReference type="CDD" id="cd01335">
    <property type="entry name" value="Radical_SAM"/>
    <property type="match status" value="1"/>
</dbReference>
<dbReference type="Proteomes" id="UP001055553">
    <property type="component" value="Chromosome"/>
</dbReference>
<dbReference type="InterPro" id="IPR023404">
    <property type="entry name" value="rSAM_horseshoe"/>
</dbReference>
<gene>
    <name evidence="15" type="ORF">MJ1_0365</name>
</gene>
<dbReference type="Pfam" id="PF04055">
    <property type="entry name" value="Radical_SAM"/>
    <property type="match status" value="1"/>
</dbReference>
<dbReference type="SFLD" id="SFLDG01082">
    <property type="entry name" value="B12-binding_domain_containing"/>
    <property type="match status" value="1"/>
</dbReference>
<evidence type="ECO:0000256" key="8">
    <source>
        <dbReference type="ARBA" id="ARBA00023004"/>
    </source>
</evidence>
<evidence type="ECO:0000256" key="3">
    <source>
        <dbReference type="ARBA" id="ARBA00022485"/>
    </source>
</evidence>
<keyword evidence="9 11" id="KW-0411">Iron-sulfur</keyword>
<dbReference type="PANTHER" id="PTHR11918">
    <property type="entry name" value="RADICAL SAM PROTEINS"/>
    <property type="match status" value="1"/>
</dbReference>
<keyword evidence="3 11" id="KW-0004">4Fe-4S</keyword>
<evidence type="ECO:0000256" key="6">
    <source>
        <dbReference type="ARBA" id="ARBA00022694"/>
    </source>
</evidence>
<dbReference type="InterPro" id="IPR006638">
    <property type="entry name" value="Elp3/MiaA/NifB-like_rSAM"/>
</dbReference>
<feature type="domain" description="TRAM" evidence="12">
    <location>
        <begin position="356"/>
        <end position="417"/>
    </location>
</feature>
<evidence type="ECO:0000256" key="7">
    <source>
        <dbReference type="ARBA" id="ARBA00022723"/>
    </source>
</evidence>
<dbReference type="SUPFAM" id="SSF102114">
    <property type="entry name" value="Radical SAM enzymes"/>
    <property type="match status" value="1"/>
</dbReference>
<dbReference type="InterPro" id="IPR005839">
    <property type="entry name" value="Methylthiotransferase"/>
</dbReference>
<evidence type="ECO:0000313" key="16">
    <source>
        <dbReference type="Proteomes" id="UP001055553"/>
    </source>
</evidence>
<feature type="domain" description="Radical SAM core" evidence="14">
    <location>
        <begin position="124"/>
        <end position="353"/>
    </location>
</feature>
<dbReference type="PROSITE" id="PS51449">
    <property type="entry name" value="MTTASE_N"/>
    <property type="match status" value="1"/>
</dbReference>
<dbReference type="SMART" id="SM00729">
    <property type="entry name" value="Elp3"/>
    <property type="match status" value="1"/>
</dbReference>
<dbReference type="InterPro" id="IPR002792">
    <property type="entry name" value="TRAM_dom"/>
</dbReference>
<dbReference type="InterPro" id="IPR013848">
    <property type="entry name" value="Methylthiotransferase_N"/>
</dbReference>
<dbReference type="PROSITE" id="PS51918">
    <property type="entry name" value="RADICAL_SAM"/>
    <property type="match status" value="1"/>
</dbReference>
<dbReference type="InterPro" id="IPR038135">
    <property type="entry name" value="Methylthiotransferase_N_sf"/>
</dbReference>
<organism evidence="15 16">
    <name type="scientific">Nanobdella aerobiophila</name>
    <dbReference type="NCBI Taxonomy" id="2586965"/>
    <lineage>
        <taxon>Archaea</taxon>
        <taxon>Nanobdellota</taxon>
        <taxon>Nanobdellia</taxon>
        <taxon>Nanobdellales</taxon>
        <taxon>Nanobdellaceae</taxon>
        <taxon>Nanobdella</taxon>
    </lineage>
</organism>
<keyword evidence="5 11" id="KW-0949">S-adenosyl-L-methionine</keyword>
<keyword evidence="6 11" id="KW-0819">tRNA processing</keyword>
<dbReference type="NCBIfam" id="TIGR00089">
    <property type="entry name" value="MiaB/RimO family radical SAM methylthiotransferase"/>
    <property type="match status" value="1"/>
</dbReference>
<keyword evidence="7 11" id="KW-0479">Metal-binding</keyword>
<evidence type="ECO:0000259" key="12">
    <source>
        <dbReference type="PROSITE" id="PS50926"/>
    </source>
</evidence>
<dbReference type="GO" id="GO:0046872">
    <property type="term" value="F:metal ion binding"/>
    <property type="evidence" value="ECO:0007669"/>
    <property type="project" value="UniProtKB-UniRule"/>
</dbReference>
<dbReference type="Pfam" id="PF00919">
    <property type="entry name" value="UPF0004"/>
    <property type="match status" value="1"/>
</dbReference>
<dbReference type="GO" id="GO:0035598">
    <property type="term" value="F:tRNA (N(6)-L-threonylcarbamoyladenosine(37)-C(2))-methylthiotransferase activity"/>
    <property type="evidence" value="ECO:0007669"/>
    <property type="project" value="UniProtKB-UniRule"/>
</dbReference>
<dbReference type="SFLD" id="SFLDS00029">
    <property type="entry name" value="Radical_SAM"/>
    <property type="match status" value="1"/>
</dbReference>
<dbReference type="AlphaFoldDB" id="A0A915SZX7"/>
<keyword evidence="16" id="KW-1185">Reference proteome</keyword>